<dbReference type="GO" id="GO:0005525">
    <property type="term" value="F:GTP binding"/>
    <property type="evidence" value="ECO:0007669"/>
    <property type="project" value="UniProtKB-KW"/>
</dbReference>
<dbReference type="Gene3D" id="3.30.70.240">
    <property type="match status" value="1"/>
</dbReference>
<accession>R9AND7</accession>
<dbReference type="RefSeq" id="XP_009266606.1">
    <property type="nucleotide sequence ID" value="XM_009268331.1"/>
</dbReference>
<dbReference type="InterPro" id="IPR009022">
    <property type="entry name" value="EFG_III"/>
</dbReference>
<dbReference type="NCBIfam" id="TIGR00231">
    <property type="entry name" value="small_GTP"/>
    <property type="match status" value="1"/>
</dbReference>
<dbReference type="GO" id="GO:0003924">
    <property type="term" value="F:GTPase activity"/>
    <property type="evidence" value="ECO:0007669"/>
    <property type="project" value="InterPro"/>
</dbReference>
<evidence type="ECO:0000313" key="10">
    <source>
        <dbReference type="Proteomes" id="UP000014064"/>
    </source>
</evidence>
<dbReference type="InterPro" id="IPR000640">
    <property type="entry name" value="EFG_V-like"/>
</dbReference>
<dbReference type="SUPFAM" id="SSF52540">
    <property type="entry name" value="P-loop containing nucleoside triphosphate hydrolases"/>
    <property type="match status" value="1"/>
</dbReference>
<evidence type="ECO:0000256" key="2">
    <source>
        <dbReference type="ARBA" id="ARBA00022741"/>
    </source>
</evidence>
<evidence type="ECO:0000256" key="1">
    <source>
        <dbReference type="ARBA" id="ARBA00017891"/>
    </source>
</evidence>
<dbReference type="PROSITE" id="PS51722">
    <property type="entry name" value="G_TR_2"/>
    <property type="match status" value="1"/>
</dbReference>
<dbReference type="InterPro" id="IPR027417">
    <property type="entry name" value="P-loop_NTPase"/>
</dbReference>
<keyword evidence="4" id="KW-0496">Mitochondrion</keyword>
<keyword evidence="10" id="KW-1185">Reference proteome</keyword>
<dbReference type="InterPro" id="IPR041095">
    <property type="entry name" value="EFG_II"/>
</dbReference>
<dbReference type="eggNOG" id="KOG0465">
    <property type="taxonomic scope" value="Eukaryota"/>
</dbReference>
<protein>
    <recommendedName>
        <fullName evidence="1">Elongation factor 2</fullName>
    </recommendedName>
</protein>
<dbReference type="PANTHER" id="PTHR43261">
    <property type="entry name" value="TRANSLATION ELONGATION FACTOR G-RELATED"/>
    <property type="match status" value="1"/>
</dbReference>
<evidence type="ECO:0000256" key="7">
    <source>
        <dbReference type="SAM" id="MobiDB-lite"/>
    </source>
</evidence>
<dbReference type="SUPFAM" id="SSF50447">
    <property type="entry name" value="Translation proteins"/>
    <property type="match status" value="1"/>
</dbReference>
<dbReference type="CDD" id="cd16262">
    <property type="entry name" value="EFG_III"/>
    <property type="match status" value="1"/>
</dbReference>
<dbReference type="Gene3D" id="2.40.30.10">
    <property type="entry name" value="Translation factors"/>
    <property type="match status" value="1"/>
</dbReference>
<dbReference type="InterPro" id="IPR009000">
    <property type="entry name" value="Transl_B-barrel_sf"/>
</dbReference>
<dbReference type="Pfam" id="PF03764">
    <property type="entry name" value="EFG_IV"/>
    <property type="match status" value="1"/>
</dbReference>
<reference evidence="10" key="1">
    <citation type="journal article" date="2013" name="BMC Genomics">
        <title>Genome and transcriptome sequencing of the halophilic fungus Wallemia ichthyophaga: haloadaptations present and absent.</title>
        <authorList>
            <person name="Zajc J."/>
            <person name="Liu Y."/>
            <person name="Dai W."/>
            <person name="Yang Z."/>
            <person name="Hu J."/>
            <person name="Gostincar C."/>
            <person name="Gunde-Cimerman N."/>
        </authorList>
    </citation>
    <scope>NUCLEOTIDE SEQUENCE [LARGE SCALE GENOMIC DNA]</scope>
    <source>
        <strain evidence="10">EXF-994 / CBS 113033</strain>
    </source>
</reference>
<evidence type="ECO:0000256" key="3">
    <source>
        <dbReference type="ARBA" id="ARBA00022917"/>
    </source>
</evidence>
<dbReference type="InterPro" id="IPR014721">
    <property type="entry name" value="Ribsml_uS5_D2-typ_fold_subgr"/>
</dbReference>
<dbReference type="Gene3D" id="3.30.230.10">
    <property type="match status" value="1"/>
</dbReference>
<proteinExistence type="predicted"/>
<dbReference type="InterPro" id="IPR053905">
    <property type="entry name" value="EF-G-like_DII"/>
</dbReference>
<dbReference type="KEGG" id="wic:J056_003027"/>
<dbReference type="PRINTS" id="PR00315">
    <property type="entry name" value="ELONGATNFCT"/>
</dbReference>
<keyword evidence="5" id="KW-0342">GTP-binding</keyword>
<dbReference type="Gene3D" id="3.40.50.300">
    <property type="entry name" value="P-loop containing nucleotide triphosphate hydrolases"/>
    <property type="match status" value="1"/>
</dbReference>
<dbReference type="AlphaFoldDB" id="R9AND7"/>
<dbReference type="InterPro" id="IPR005225">
    <property type="entry name" value="Small_GTP-bd"/>
</dbReference>
<dbReference type="Pfam" id="PF00009">
    <property type="entry name" value="GTP_EFTU"/>
    <property type="match status" value="1"/>
</dbReference>
<dbReference type="Pfam" id="PF22042">
    <property type="entry name" value="EF-G_D2"/>
    <property type="match status" value="1"/>
</dbReference>
<evidence type="ECO:0000259" key="8">
    <source>
        <dbReference type="PROSITE" id="PS51722"/>
    </source>
</evidence>
<dbReference type="Pfam" id="PF00679">
    <property type="entry name" value="EFG_C"/>
    <property type="match status" value="1"/>
</dbReference>
<evidence type="ECO:0000256" key="5">
    <source>
        <dbReference type="ARBA" id="ARBA00023134"/>
    </source>
</evidence>
<dbReference type="OMA" id="GPQFTFP"/>
<dbReference type="HOGENOM" id="CLU_002794_4_1_1"/>
<name>R9AND7_WALI9</name>
<dbReference type="Gene3D" id="3.30.70.870">
    <property type="entry name" value="Elongation Factor G (Translational Gtpase), domain 3"/>
    <property type="match status" value="1"/>
</dbReference>
<comment type="function">
    <text evidence="6">Catalyzes the GTP-dependent ribosomal translocation step during translation elongation. During this step, the ribosome changes from the pre-translocational (PRE) to the post-translocational (POST) state as the newly formed A-site-bound peptidyl-tRNA and P-site-bound deacylated tRNA move to the P and E sites, respectively. Catalyzes the coordinated movement of the two tRNA molecules, the mRNA and conformational changes in the ribosome.</text>
</comment>
<dbReference type="OrthoDB" id="198619at2759"/>
<organism evidence="9 10">
    <name type="scientific">Wallemia ichthyophaga (strain EXF-994 / CBS 113033)</name>
    <dbReference type="NCBI Taxonomy" id="1299270"/>
    <lineage>
        <taxon>Eukaryota</taxon>
        <taxon>Fungi</taxon>
        <taxon>Dikarya</taxon>
        <taxon>Basidiomycota</taxon>
        <taxon>Wallemiomycotina</taxon>
        <taxon>Wallemiomycetes</taxon>
        <taxon>Wallemiales</taxon>
        <taxon>Wallemiaceae</taxon>
        <taxon>Wallemia</taxon>
    </lineage>
</organism>
<sequence length="788" mass="85258">MIVRAGVRLRLQRQRWTSRSTPRTSFTRTLSSASWSDTRRTRNIGIMAHIDGGKTTLTESLLHATGHLKHRGNVDEGTTTTDFLPAERERGITIQSASIPLQWRDHRINLIDTPGHADFAIEVERAVRVLDGGIVVLDGVEGVEAQTMGVWAQCRRYSLHPLLLFVNKMDRVGADYRHSIESTIRKMHRRPLVLQLPIYSNGVGGDAFVGVVDVLGDAPINTPQDILDQRSLARNCLIETLCEVDSSLLDTYLAVEDYSRVSDADIHSALRRNVLTGEVLPVLCGSALKNISIDSILDSIITYIPSPLDVPAPRTTGGHSIGSIGGSNSAVNSANKSQTTQTTQLSQSTLAMAFKVVHDAKKGWLTWVRVYGGVLTRQGVLWNSSRGVKERVNRLLVMSADDQAEIDALHPGQIGVILGCKSTRTGDTLTEARDTSLRNVTLQNIAIPPPVFSVAIEPESLSDEAGVVEALRSLVRTDPSLVVSEASESIAAGGDGQTLLSGLGELHLEISYARLREEFGVRCRMGPMRVGFLETLPLDAHAVRQEDYAREVSRKHTQAGVTVSVRRREDVEGESEKVHNAHNADNVIVFNTPHTQLAPEYEEAVKSGVMAGTARGPLQGHPVRGLHITITDIRLLDKDQSPSSALTAAVSLAVIKAVRTASTVVIEPLMQVDIIAHEGDVGRVISDLTSLRNGVVVSMEEDMHGANSDAHAHTDTRTSVYIPPPTQASTRSFESGDKGARMVVQAHVPLTNMIAYSSNLNALSGGSGTFSMKVCGWKETSGAVAATL</sequence>
<dbReference type="InterPro" id="IPR035647">
    <property type="entry name" value="EFG_III/V"/>
</dbReference>
<keyword evidence="3" id="KW-0648">Protein biosynthesis</keyword>
<keyword evidence="2" id="KW-0547">Nucleotide-binding</keyword>
<dbReference type="Proteomes" id="UP000014064">
    <property type="component" value="Unassembled WGS sequence"/>
</dbReference>
<dbReference type="SUPFAM" id="SSF54980">
    <property type="entry name" value="EF-G C-terminal domain-like"/>
    <property type="match status" value="2"/>
</dbReference>
<dbReference type="GO" id="GO:0032790">
    <property type="term" value="P:ribosome disassembly"/>
    <property type="evidence" value="ECO:0007669"/>
    <property type="project" value="TreeGrafter"/>
</dbReference>
<evidence type="ECO:0000256" key="4">
    <source>
        <dbReference type="ARBA" id="ARBA00023128"/>
    </source>
</evidence>
<dbReference type="InterPro" id="IPR005517">
    <property type="entry name" value="Transl_elong_EFG/EF2_IV"/>
</dbReference>
<gene>
    <name evidence="9" type="ORF">J056_003027</name>
</gene>
<dbReference type="InterPro" id="IPR020568">
    <property type="entry name" value="Ribosomal_Su5_D2-typ_SF"/>
</dbReference>
<dbReference type="Pfam" id="PF14492">
    <property type="entry name" value="EFG_III"/>
    <property type="match status" value="1"/>
</dbReference>
<dbReference type="GO" id="GO:0032543">
    <property type="term" value="P:mitochondrial translation"/>
    <property type="evidence" value="ECO:0007669"/>
    <property type="project" value="TreeGrafter"/>
</dbReference>
<evidence type="ECO:0000313" key="9">
    <source>
        <dbReference type="EMBL" id="EOR03570.1"/>
    </source>
</evidence>
<dbReference type="InterPro" id="IPR031157">
    <property type="entry name" value="G_TR_CS"/>
</dbReference>
<dbReference type="GeneID" id="20375979"/>
<dbReference type="PANTHER" id="PTHR43261:SF1">
    <property type="entry name" value="RIBOSOME-RELEASING FACTOR 2, MITOCHONDRIAL"/>
    <property type="match status" value="1"/>
</dbReference>
<dbReference type="InterPro" id="IPR000795">
    <property type="entry name" value="T_Tr_GTP-bd_dom"/>
</dbReference>
<feature type="domain" description="Tr-type G" evidence="8">
    <location>
        <begin position="39"/>
        <end position="308"/>
    </location>
</feature>
<dbReference type="EMBL" id="KE007226">
    <property type="protein sequence ID" value="EOR03570.1"/>
    <property type="molecule type" value="Genomic_DNA"/>
</dbReference>
<dbReference type="STRING" id="1299270.R9AND7"/>
<feature type="region of interest" description="Disordered" evidence="7">
    <location>
        <begin position="706"/>
        <end position="736"/>
    </location>
</feature>
<dbReference type="GO" id="GO:0005759">
    <property type="term" value="C:mitochondrial matrix"/>
    <property type="evidence" value="ECO:0007669"/>
    <property type="project" value="UniProtKB-ARBA"/>
</dbReference>
<dbReference type="PROSITE" id="PS00301">
    <property type="entry name" value="G_TR_1"/>
    <property type="match status" value="1"/>
</dbReference>
<dbReference type="SUPFAM" id="SSF54211">
    <property type="entry name" value="Ribosomal protein S5 domain 2-like"/>
    <property type="match status" value="1"/>
</dbReference>
<dbReference type="FunFam" id="3.40.50.300:FF:000514">
    <property type="entry name" value="Ribosome-releasing factor 2, mitochondrial"/>
    <property type="match status" value="1"/>
</dbReference>
<dbReference type="SMART" id="SM00838">
    <property type="entry name" value="EFG_C"/>
    <property type="match status" value="1"/>
</dbReference>
<dbReference type="SMART" id="SM00889">
    <property type="entry name" value="EFG_IV"/>
    <property type="match status" value="1"/>
</dbReference>
<evidence type="ECO:0000256" key="6">
    <source>
        <dbReference type="ARBA" id="ARBA00024731"/>
    </source>
</evidence>